<keyword evidence="2" id="KW-0012">Acyltransferase</keyword>
<dbReference type="InterPro" id="IPR031165">
    <property type="entry name" value="GNAT_YJDJ"/>
</dbReference>
<dbReference type="PANTHER" id="PTHR31435">
    <property type="entry name" value="PROTEIN NATD1"/>
    <property type="match status" value="1"/>
</dbReference>
<dbReference type="SUPFAM" id="SSF55729">
    <property type="entry name" value="Acyl-CoA N-acyltransferases (Nat)"/>
    <property type="match status" value="1"/>
</dbReference>
<dbReference type="Gene3D" id="3.40.630.30">
    <property type="match status" value="1"/>
</dbReference>
<dbReference type="Proteomes" id="UP001596620">
    <property type="component" value="Unassembled WGS sequence"/>
</dbReference>
<accession>A0ABW2UV87</accession>
<comment type="caution">
    <text evidence="2">The sequence shown here is derived from an EMBL/GenBank/DDBJ whole genome shotgun (WGS) entry which is preliminary data.</text>
</comment>
<dbReference type="GO" id="GO:0016746">
    <property type="term" value="F:acyltransferase activity"/>
    <property type="evidence" value="ECO:0007669"/>
    <property type="project" value="UniProtKB-KW"/>
</dbReference>
<keyword evidence="3" id="KW-1185">Reference proteome</keyword>
<evidence type="ECO:0000259" key="1">
    <source>
        <dbReference type="PROSITE" id="PS51729"/>
    </source>
</evidence>
<dbReference type="PANTHER" id="PTHR31435:SF10">
    <property type="entry name" value="BSR4717 PROTEIN"/>
    <property type="match status" value="1"/>
</dbReference>
<reference evidence="3" key="1">
    <citation type="journal article" date="2019" name="Int. J. Syst. Evol. Microbiol.">
        <title>The Global Catalogue of Microorganisms (GCM) 10K type strain sequencing project: providing services to taxonomists for standard genome sequencing and annotation.</title>
        <authorList>
            <consortium name="The Broad Institute Genomics Platform"/>
            <consortium name="The Broad Institute Genome Sequencing Center for Infectious Disease"/>
            <person name="Wu L."/>
            <person name="Ma J."/>
        </authorList>
    </citation>
    <scope>NUCLEOTIDE SEQUENCE [LARGE SCALE GENOMIC DNA]</scope>
    <source>
        <strain evidence="3">JCM 30234</strain>
    </source>
</reference>
<dbReference type="PROSITE" id="PS51729">
    <property type="entry name" value="GNAT_YJDJ"/>
    <property type="match status" value="1"/>
</dbReference>
<dbReference type="InterPro" id="IPR045057">
    <property type="entry name" value="Gcn5-rel_NAT"/>
</dbReference>
<dbReference type="CDD" id="cd04301">
    <property type="entry name" value="NAT_SF"/>
    <property type="match status" value="1"/>
</dbReference>
<proteinExistence type="predicted"/>
<evidence type="ECO:0000313" key="2">
    <source>
        <dbReference type="EMBL" id="MFC7745963.1"/>
    </source>
</evidence>
<protein>
    <submittedName>
        <fullName evidence="2">GNAT family N-acetyltransferase</fullName>
        <ecNumber evidence="2">2.3.1.-</ecNumber>
    </submittedName>
</protein>
<dbReference type="InterPro" id="IPR016181">
    <property type="entry name" value="Acyl_CoA_acyltransferase"/>
</dbReference>
<dbReference type="EC" id="2.3.1.-" evidence="2"/>
<dbReference type="Pfam" id="PF14542">
    <property type="entry name" value="Acetyltransf_CG"/>
    <property type="match status" value="1"/>
</dbReference>
<dbReference type="EMBL" id="JBHTGR010000002">
    <property type="protein sequence ID" value="MFC7745963.1"/>
    <property type="molecule type" value="Genomic_DNA"/>
</dbReference>
<name>A0ABW2UV87_9BACI</name>
<dbReference type="RefSeq" id="WP_382357439.1">
    <property type="nucleotide sequence ID" value="NZ_JBHTGR010000002.1"/>
</dbReference>
<gene>
    <name evidence="2" type="ORF">ACFQU8_01725</name>
</gene>
<feature type="domain" description="N-acetyltransferase" evidence="1">
    <location>
        <begin position="3"/>
        <end position="89"/>
    </location>
</feature>
<evidence type="ECO:0000313" key="3">
    <source>
        <dbReference type="Proteomes" id="UP001596620"/>
    </source>
</evidence>
<sequence>MADIKQGDHTFYIGDQQHPKAEVTFKEAGGAWDIDHTYVSDDMRGSGIGGQLVEKVVAHARENGMKLKATCPFAKQIIEDTPAYQDVLAE</sequence>
<organism evidence="2 3">
    <name type="scientific">Lentibacillus kimchii</name>
    <dbReference type="NCBI Taxonomy" id="1542911"/>
    <lineage>
        <taxon>Bacteria</taxon>
        <taxon>Bacillati</taxon>
        <taxon>Bacillota</taxon>
        <taxon>Bacilli</taxon>
        <taxon>Bacillales</taxon>
        <taxon>Bacillaceae</taxon>
        <taxon>Lentibacillus</taxon>
    </lineage>
</organism>
<keyword evidence="2" id="KW-0808">Transferase</keyword>